<comment type="caution">
    <text evidence="2">The sequence shown here is derived from an EMBL/GenBank/DDBJ whole genome shotgun (WGS) entry which is preliminary data.</text>
</comment>
<gene>
    <name evidence="2" type="primary">jg19022</name>
    <name evidence="2" type="ORF">PAEG_LOCUS7566</name>
</gene>
<reference evidence="2" key="1">
    <citation type="submission" date="2022-03" db="EMBL/GenBank/DDBJ databases">
        <authorList>
            <person name="Lindestad O."/>
        </authorList>
    </citation>
    <scope>NUCLEOTIDE SEQUENCE</scope>
</reference>
<dbReference type="Proteomes" id="UP000838756">
    <property type="component" value="Unassembled WGS sequence"/>
</dbReference>
<accession>A0A8S4QXV8</accession>
<evidence type="ECO:0000313" key="2">
    <source>
        <dbReference type="EMBL" id="CAH2226962.1"/>
    </source>
</evidence>
<dbReference type="Pfam" id="PF00075">
    <property type="entry name" value="RNase_H"/>
    <property type="match status" value="1"/>
</dbReference>
<dbReference type="InterPro" id="IPR002156">
    <property type="entry name" value="RNaseH_domain"/>
</dbReference>
<dbReference type="OrthoDB" id="5419617at2759"/>
<sequence>MACANSLIDTLSTENKEVIIYSDSQAVLKALERKDTTSALVRECINTFNSLAERTKVSIAWVPGRQGNGCTEKADELGRMGASIQFYGPEPYLIHITSQKTAAI</sequence>
<dbReference type="GO" id="GO:0003676">
    <property type="term" value="F:nucleic acid binding"/>
    <property type="evidence" value="ECO:0007669"/>
    <property type="project" value="InterPro"/>
</dbReference>
<dbReference type="SUPFAM" id="SSF53098">
    <property type="entry name" value="Ribonuclease H-like"/>
    <property type="match status" value="1"/>
</dbReference>
<protein>
    <submittedName>
        <fullName evidence="2">Jg19022 protein</fullName>
    </submittedName>
</protein>
<dbReference type="GO" id="GO:0004523">
    <property type="term" value="F:RNA-DNA hybrid ribonuclease activity"/>
    <property type="evidence" value="ECO:0007669"/>
    <property type="project" value="InterPro"/>
</dbReference>
<evidence type="ECO:0000259" key="1">
    <source>
        <dbReference type="PROSITE" id="PS50879"/>
    </source>
</evidence>
<keyword evidence="3" id="KW-1185">Reference proteome</keyword>
<evidence type="ECO:0000313" key="3">
    <source>
        <dbReference type="Proteomes" id="UP000838756"/>
    </source>
</evidence>
<organism evidence="2 3">
    <name type="scientific">Pararge aegeria aegeria</name>
    <dbReference type="NCBI Taxonomy" id="348720"/>
    <lineage>
        <taxon>Eukaryota</taxon>
        <taxon>Metazoa</taxon>
        <taxon>Ecdysozoa</taxon>
        <taxon>Arthropoda</taxon>
        <taxon>Hexapoda</taxon>
        <taxon>Insecta</taxon>
        <taxon>Pterygota</taxon>
        <taxon>Neoptera</taxon>
        <taxon>Endopterygota</taxon>
        <taxon>Lepidoptera</taxon>
        <taxon>Glossata</taxon>
        <taxon>Ditrysia</taxon>
        <taxon>Papilionoidea</taxon>
        <taxon>Nymphalidae</taxon>
        <taxon>Satyrinae</taxon>
        <taxon>Satyrini</taxon>
        <taxon>Parargina</taxon>
        <taxon>Pararge</taxon>
    </lineage>
</organism>
<proteinExistence type="predicted"/>
<name>A0A8S4QXV8_9NEOP</name>
<dbReference type="AlphaFoldDB" id="A0A8S4QXV8"/>
<dbReference type="InterPro" id="IPR012337">
    <property type="entry name" value="RNaseH-like_sf"/>
</dbReference>
<dbReference type="InterPro" id="IPR036397">
    <property type="entry name" value="RNaseH_sf"/>
</dbReference>
<feature type="domain" description="RNase H type-1" evidence="1">
    <location>
        <begin position="1"/>
        <end position="83"/>
    </location>
</feature>
<dbReference type="EMBL" id="CAKXAJ010022261">
    <property type="protein sequence ID" value="CAH2226962.1"/>
    <property type="molecule type" value="Genomic_DNA"/>
</dbReference>
<dbReference type="Gene3D" id="3.30.420.10">
    <property type="entry name" value="Ribonuclease H-like superfamily/Ribonuclease H"/>
    <property type="match status" value="1"/>
</dbReference>
<dbReference type="PROSITE" id="PS50879">
    <property type="entry name" value="RNASE_H_1"/>
    <property type="match status" value="1"/>
</dbReference>